<keyword evidence="3" id="KW-1185">Reference proteome</keyword>
<protein>
    <submittedName>
        <fullName evidence="2">Uncharacterized protein</fullName>
    </submittedName>
</protein>
<evidence type="ECO:0000256" key="1">
    <source>
        <dbReference type="SAM" id="MobiDB-lite"/>
    </source>
</evidence>
<dbReference type="RefSeq" id="XP_062658889.1">
    <property type="nucleotide sequence ID" value="XM_062806000.1"/>
</dbReference>
<dbReference type="GeneID" id="87842948"/>
<evidence type="ECO:0000313" key="3">
    <source>
        <dbReference type="Proteomes" id="UP001278766"/>
    </source>
</evidence>
<proteinExistence type="predicted"/>
<sequence length="521" mass="60746">MSSPPPLDVPRDGPSPDVRPDKDPAQLTIEEFRRCFLHGSITPWDHNQYLRAAYITLLEPDNQERGLLDVATKFAGRVNSFNQRNSEVQREPESRTLTVFWLYHIRLAMKVTRAYQMNYDEYYNFKRLLHYIPEMVDEDLATAYYSPDILESEYSKKFWILPNLRQLIEPIEYPDLSFRERFIKKDPEDPERLLRFAFDVVRRYLRPGETRRRSWFINLAFAALQQQTIRLRSMRPQVSPYSETQSYFYLQLVHAALSQLLVTGDAQLIQDLSYPQFQDTFHILPSAWDTYYSAPLWDSLKSRASFVPPDLRPLPDTIQPPEVWTGSPDRNARARFHHLGLIPELPSLETLHFHQAILLETAKALPTTTTTTTTTTIPPSAVTTHAHLLKYIHTHLILPPLPADNNPPPTLLTHHRHLLTTHSLLPKKHITYYLSILRTLQPPYTPPPPVRYHNCPCHANVPIPWGFSPDAVDASRVHEQRQRQQRVFHGGGNFIYREHSKYYHSSVRPGQYLERGNHYLA</sequence>
<dbReference type="AlphaFoldDB" id="A0AAE0HFB7"/>
<reference evidence="2" key="1">
    <citation type="journal article" date="2023" name="Mol. Phylogenet. Evol.">
        <title>Genome-scale phylogeny and comparative genomics of the fungal order Sordariales.</title>
        <authorList>
            <person name="Hensen N."/>
            <person name="Bonometti L."/>
            <person name="Westerberg I."/>
            <person name="Brannstrom I.O."/>
            <person name="Guillou S."/>
            <person name="Cros-Aarteil S."/>
            <person name="Calhoun S."/>
            <person name="Haridas S."/>
            <person name="Kuo A."/>
            <person name="Mondo S."/>
            <person name="Pangilinan J."/>
            <person name="Riley R."/>
            <person name="LaButti K."/>
            <person name="Andreopoulos B."/>
            <person name="Lipzen A."/>
            <person name="Chen C."/>
            <person name="Yan M."/>
            <person name="Daum C."/>
            <person name="Ng V."/>
            <person name="Clum A."/>
            <person name="Steindorff A."/>
            <person name="Ohm R.A."/>
            <person name="Martin F."/>
            <person name="Silar P."/>
            <person name="Natvig D.O."/>
            <person name="Lalanne C."/>
            <person name="Gautier V."/>
            <person name="Ament-Velasquez S.L."/>
            <person name="Kruys A."/>
            <person name="Hutchinson M.I."/>
            <person name="Powell A.J."/>
            <person name="Barry K."/>
            <person name="Miller A.N."/>
            <person name="Grigoriev I.V."/>
            <person name="Debuchy R."/>
            <person name="Gladieux P."/>
            <person name="Hiltunen Thoren M."/>
            <person name="Johannesson H."/>
        </authorList>
    </citation>
    <scope>NUCLEOTIDE SEQUENCE</scope>
    <source>
        <strain evidence="2">CBS 168.71</strain>
    </source>
</reference>
<evidence type="ECO:0000313" key="2">
    <source>
        <dbReference type="EMBL" id="KAK3295375.1"/>
    </source>
</evidence>
<dbReference type="Proteomes" id="UP001278766">
    <property type="component" value="Unassembled WGS sequence"/>
</dbReference>
<organism evidence="2 3">
    <name type="scientific">Chaetomium fimeti</name>
    <dbReference type="NCBI Taxonomy" id="1854472"/>
    <lineage>
        <taxon>Eukaryota</taxon>
        <taxon>Fungi</taxon>
        <taxon>Dikarya</taxon>
        <taxon>Ascomycota</taxon>
        <taxon>Pezizomycotina</taxon>
        <taxon>Sordariomycetes</taxon>
        <taxon>Sordariomycetidae</taxon>
        <taxon>Sordariales</taxon>
        <taxon>Chaetomiaceae</taxon>
        <taxon>Chaetomium</taxon>
    </lineage>
</organism>
<name>A0AAE0HFB7_9PEZI</name>
<dbReference type="EMBL" id="JAUEPN010000004">
    <property type="protein sequence ID" value="KAK3295375.1"/>
    <property type="molecule type" value="Genomic_DNA"/>
</dbReference>
<gene>
    <name evidence="2" type="ORF">B0H64DRAFT_432135</name>
</gene>
<feature type="region of interest" description="Disordered" evidence="1">
    <location>
        <begin position="1"/>
        <end position="23"/>
    </location>
</feature>
<comment type="caution">
    <text evidence="2">The sequence shown here is derived from an EMBL/GenBank/DDBJ whole genome shotgun (WGS) entry which is preliminary data.</text>
</comment>
<reference evidence="2" key="2">
    <citation type="submission" date="2023-06" db="EMBL/GenBank/DDBJ databases">
        <authorList>
            <consortium name="Lawrence Berkeley National Laboratory"/>
            <person name="Haridas S."/>
            <person name="Hensen N."/>
            <person name="Bonometti L."/>
            <person name="Westerberg I."/>
            <person name="Brannstrom I.O."/>
            <person name="Guillou S."/>
            <person name="Cros-Aarteil S."/>
            <person name="Calhoun S."/>
            <person name="Kuo A."/>
            <person name="Mondo S."/>
            <person name="Pangilinan J."/>
            <person name="Riley R."/>
            <person name="Labutti K."/>
            <person name="Andreopoulos B."/>
            <person name="Lipzen A."/>
            <person name="Chen C."/>
            <person name="Yanf M."/>
            <person name="Daum C."/>
            <person name="Ng V."/>
            <person name="Clum A."/>
            <person name="Steindorff A."/>
            <person name="Ohm R."/>
            <person name="Martin F."/>
            <person name="Silar P."/>
            <person name="Natvig D."/>
            <person name="Lalanne C."/>
            <person name="Gautier V."/>
            <person name="Ament-Velasquez S.L."/>
            <person name="Kruys A."/>
            <person name="Hutchinson M.I."/>
            <person name="Powell A.J."/>
            <person name="Barry K."/>
            <person name="Miller A.N."/>
            <person name="Grigoriev I.V."/>
            <person name="Debuchy R."/>
            <person name="Gladieux P."/>
            <person name="Thoren M.H."/>
            <person name="Johannesson H."/>
        </authorList>
    </citation>
    <scope>NUCLEOTIDE SEQUENCE</scope>
    <source>
        <strain evidence="2">CBS 168.71</strain>
    </source>
</reference>
<accession>A0AAE0HFB7</accession>